<evidence type="ECO:0000313" key="3">
    <source>
        <dbReference type="EMBL" id="UTI62926.1"/>
    </source>
</evidence>
<dbReference type="PRINTS" id="PR01438">
    <property type="entry name" value="UNVRSLSTRESS"/>
</dbReference>
<evidence type="ECO:0000256" key="1">
    <source>
        <dbReference type="ARBA" id="ARBA00008791"/>
    </source>
</evidence>
<keyword evidence="4" id="KW-1185">Reference proteome</keyword>
<gene>
    <name evidence="3" type="ORF">NBH00_16365</name>
</gene>
<evidence type="ECO:0000313" key="4">
    <source>
        <dbReference type="Proteomes" id="UP001056035"/>
    </source>
</evidence>
<dbReference type="EMBL" id="CP098502">
    <property type="protein sequence ID" value="UTI62926.1"/>
    <property type="molecule type" value="Genomic_DNA"/>
</dbReference>
<accession>A0ABY5DPX0</accession>
<comment type="similarity">
    <text evidence="1">Belongs to the universal stress protein A family.</text>
</comment>
<sequence length="141" mass="14995">MSGGALVVGHDGTEGARAALDEAMRLAKDMGGADIHLVFSFAAPRIGGELHDLDEAIAERGQRMLEHGVHHARSAGVSVQTHCRRDDSAEGLVAVAEEVDARYIIVGSYGERPLKSVLVGATPTRLLHLSERPVLVVRTPD</sequence>
<dbReference type="RefSeq" id="WP_254569661.1">
    <property type="nucleotide sequence ID" value="NZ_CP098502.1"/>
</dbReference>
<dbReference type="Pfam" id="PF00582">
    <property type="entry name" value="Usp"/>
    <property type="match status" value="1"/>
</dbReference>
<dbReference type="CDD" id="cd00293">
    <property type="entry name" value="USP-like"/>
    <property type="match status" value="1"/>
</dbReference>
<name>A0ABY5DPX0_9ACTN</name>
<dbReference type="InterPro" id="IPR006016">
    <property type="entry name" value="UspA"/>
</dbReference>
<dbReference type="Proteomes" id="UP001056035">
    <property type="component" value="Chromosome"/>
</dbReference>
<dbReference type="InterPro" id="IPR014729">
    <property type="entry name" value="Rossmann-like_a/b/a_fold"/>
</dbReference>
<dbReference type="PANTHER" id="PTHR46268:SF15">
    <property type="entry name" value="UNIVERSAL STRESS PROTEIN HP_0031"/>
    <property type="match status" value="1"/>
</dbReference>
<organism evidence="3 4">
    <name type="scientific">Paraconexibacter antarcticus</name>
    <dbReference type="NCBI Taxonomy" id="2949664"/>
    <lineage>
        <taxon>Bacteria</taxon>
        <taxon>Bacillati</taxon>
        <taxon>Actinomycetota</taxon>
        <taxon>Thermoleophilia</taxon>
        <taxon>Solirubrobacterales</taxon>
        <taxon>Paraconexibacteraceae</taxon>
        <taxon>Paraconexibacter</taxon>
    </lineage>
</organism>
<dbReference type="PANTHER" id="PTHR46268">
    <property type="entry name" value="STRESS RESPONSE PROTEIN NHAX"/>
    <property type="match status" value="1"/>
</dbReference>
<dbReference type="SUPFAM" id="SSF52402">
    <property type="entry name" value="Adenine nucleotide alpha hydrolases-like"/>
    <property type="match status" value="1"/>
</dbReference>
<feature type="domain" description="UspA" evidence="2">
    <location>
        <begin position="6"/>
        <end position="138"/>
    </location>
</feature>
<protein>
    <submittedName>
        <fullName evidence="3">Universal stress protein</fullName>
    </submittedName>
</protein>
<evidence type="ECO:0000259" key="2">
    <source>
        <dbReference type="Pfam" id="PF00582"/>
    </source>
</evidence>
<proteinExistence type="inferred from homology"/>
<dbReference type="InterPro" id="IPR006015">
    <property type="entry name" value="Universal_stress_UspA"/>
</dbReference>
<reference evidence="3 4" key="1">
    <citation type="submission" date="2022-06" db="EMBL/GenBank/DDBJ databases">
        <title>Paraconexibacter antarcticus.</title>
        <authorList>
            <person name="Kim C.S."/>
        </authorList>
    </citation>
    <scope>NUCLEOTIDE SEQUENCE [LARGE SCALE GENOMIC DNA]</scope>
    <source>
        <strain evidence="3 4">02-257</strain>
    </source>
</reference>
<dbReference type="Gene3D" id="3.40.50.620">
    <property type="entry name" value="HUPs"/>
    <property type="match status" value="1"/>
</dbReference>